<reference evidence="3" key="1">
    <citation type="submission" date="2020-11" db="EMBL/GenBank/DDBJ databases">
        <authorList>
            <consortium name="DOE Joint Genome Institute"/>
            <person name="Ahrendt S."/>
            <person name="Riley R."/>
            <person name="Andreopoulos W."/>
            <person name="Labutti K."/>
            <person name="Pangilinan J."/>
            <person name="Ruiz-Duenas F.J."/>
            <person name="Barrasa J.M."/>
            <person name="Sanchez-Garcia M."/>
            <person name="Camarero S."/>
            <person name="Miyauchi S."/>
            <person name="Serrano A."/>
            <person name="Linde D."/>
            <person name="Babiker R."/>
            <person name="Drula E."/>
            <person name="Ayuso-Fernandez I."/>
            <person name="Pacheco R."/>
            <person name="Padilla G."/>
            <person name="Ferreira P."/>
            <person name="Barriuso J."/>
            <person name="Kellner H."/>
            <person name="Castanera R."/>
            <person name="Alfaro M."/>
            <person name="Ramirez L."/>
            <person name="Pisabarro A.G."/>
            <person name="Kuo A."/>
            <person name="Tritt A."/>
            <person name="Lipzen A."/>
            <person name="He G."/>
            <person name="Yan M."/>
            <person name="Ng V."/>
            <person name="Cullen D."/>
            <person name="Martin F."/>
            <person name="Rosso M.-N."/>
            <person name="Henrissat B."/>
            <person name="Hibbett D."/>
            <person name="Martinez A.T."/>
            <person name="Grigoriev I.V."/>
        </authorList>
    </citation>
    <scope>NUCLEOTIDE SEQUENCE</scope>
    <source>
        <strain evidence="3">CIRM-BRFM 674</strain>
    </source>
</reference>
<feature type="compositionally biased region" description="Polar residues" evidence="1">
    <location>
        <begin position="230"/>
        <end position="241"/>
    </location>
</feature>
<dbReference type="OrthoDB" id="3235325at2759"/>
<accession>A0A9P6CQM5</accession>
<gene>
    <name evidence="3" type="ORF">BDN70DRAFT_713990</name>
</gene>
<keyword evidence="4" id="KW-1185">Reference proteome</keyword>
<feature type="compositionally biased region" description="Low complexity" evidence="1">
    <location>
        <begin position="242"/>
        <end position="254"/>
    </location>
</feature>
<feature type="compositionally biased region" description="Low complexity" evidence="1">
    <location>
        <begin position="278"/>
        <end position="289"/>
    </location>
</feature>
<comment type="caution">
    <text evidence="3">The sequence shown here is derived from an EMBL/GenBank/DDBJ whole genome shotgun (WGS) entry which is preliminary data.</text>
</comment>
<feature type="chain" id="PRO_5040322229" evidence="2">
    <location>
        <begin position="23"/>
        <end position="352"/>
    </location>
</feature>
<keyword evidence="2" id="KW-0732">Signal</keyword>
<evidence type="ECO:0000313" key="3">
    <source>
        <dbReference type="EMBL" id="KAF9470350.1"/>
    </source>
</evidence>
<evidence type="ECO:0000313" key="4">
    <source>
        <dbReference type="Proteomes" id="UP000807469"/>
    </source>
</evidence>
<name>A0A9P6CQM5_9AGAR</name>
<feature type="region of interest" description="Disordered" evidence="1">
    <location>
        <begin position="32"/>
        <end position="55"/>
    </location>
</feature>
<feature type="compositionally biased region" description="Low complexity" evidence="1">
    <location>
        <begin position="32"/>
        <end position="44"/>
    </location>
</feature>
<feature type="signal peptide" evidence="2">
    <location>
        <begin position="1"/>
        <end position="22"/>
    </location>
</feature>
<dbReference type="AlphaFoldDB" id="A0A9P6CQM5"/>
<evidence type="ECO:0000256" key="2">
    <source>
        <dbReference type="SAM" id="SignalP"/>
    </source>
</evidence>
<dbReference type="Proteomes" id="UP000807469">
    <property type="component" value="Unassembled WGS sequence"/>
</dbReference>
<organism evidence="3 4">
    <name type="scientific">Pholiota conissans</name>
    <dbReference type="NCBI Taxonomy" id="109636"/>
    <lineage>
        <taxon>Eukaryota</taxon>
        <taxon>Fungi</taxon>
        <taxon>Dikarya</taxon>
        <taxon>Basidiomycota</taxon>
        <taxon>Agaricomycotina</taxon>
        <taxon>Agaricomycetes</taxon>
        <taxon>Agaricomycetidae</taxon>
        <taxon>Agaricales</taxon>
        <taxon>Agaricineae</taxon>
        <taxon>Strophariaceae</taxon>
        <taxon>Pholiota</taxon>
    </lineage>
</organism>
<protein>
    <submittedName>
        <fullName evidence="3">Uncharacterized protein</fullName>
    </submittedName>
</protein>
<dbReference type="EMBL" id="MU156052">
    <property type="protein sequence ID" value="KAF9470350.1"/>
    <property type="molecule type" value="Genomic_DNA"/>
</dbReference>
<feature type="region of interest" description="Disordered" evidence="1">
    <location>
        <begin position="194"/>
        <end position="332"/>
    </location>
</feature>
<evidence type="ECO:0000256" key="1">
    <source>
        <dbReference type="SAM" id="MobiDB-lite"/>
    </source>
</evidence>
<proteinExistence type="predicted"/>
<sequence>MRYYSSLSFILCFLRAVLDCLTSRVEHAITTTTSDPTTSAVSSSGEAVIDLGPNPKQDDYPRVRFWFSNAYKEFSDKKKTGNAVLDPTALRVASRKRFTENGENVATDYIETEDGQIVDGRVAKSIRDHLRAIYNEMEKSKKKVLPAVWGDVGLSDRKYVFRELYKEFPYIRLCDDNWKAKRLASTVLTSFHSRTKRRGQNAVKQETGVKTVASTSSERASSEKIESSGPDDTQGGTSQDLSSNTSTISASTTTVKKRKAPLSLNALSKRQCPEPVAPTSSLPSQSSTSRTFTVSLDPRLKGNQIAASDESRLGTPSRETSPEAGVGCSTVSAPLNARSIRPSQIFSVTEPL</sequence>